<dbReference type="Gene3D" id="2.160.10.10">
    <property type="entry name" value="Hexapeptide repeat proteins"/>
    <property type="match status" value="1"/>
</dbReference>
<dbReference type="GO" id="GO:0008374">
    <property type="term" value="F:O-acyltransferase activity"/>
    <property type="evidence" value="ECO:0007669"/>
    <property type="project" value="TreeGrafter"/>
</dbReference>
<keyword evidence="2 4" id="KW-0808">Transferase</keyword>
<keyword evidence="3" id="KW-0677">Repeat</keyword>
<keyword evidence="5" id="KW-1185">Reference proteome</keyword>
<dbReference type="Proteomes" id="UP000051330">
    <property type="component" value="Unassembled WGS sequence"/>
</dbReference>
<evidence type="ECO:0000256" key="1">
    <source>
        <dbReference type="ARBA" id="ARBA00007274"/>
    </source>
</evidence>
<dbReference type="PANTHER" id="PTHR23416">
    <property type="entry name" value="SIALIC ACID SYNTHASE-RELATED"/>
    <property type="match status" value="1"/>
</dbReference>
<dbReference type="AlphaFoldDB" id="A0A0R1N754"/>
<dbReference type="PROSITE" id="PS00101">
    <property type="entry name" value="HEXAPEP_TRANSFERASES"/>
    <property type="match status" value="1"/>
</dbReference>
<proteinExistence type="inferred from homology"/>
<protein>
    <submittedName>
        <fullName evidence="4">Hexapeptide repeat-containing acetyltransferase</fullName>
    </submittedName>
</protein>
<evidence type="ECO:0000313" key="5">
    <source>
        <dbReference type="Proteomes" id="UP000051330"/>
    </source>
</evidence>
<comment type="similarity">
    <text evidence="1">Belongs to the transferase hexapeptide repeat family.</text>
</comment>
<evidence type="ECO:0000256" key="2">
    <source>
        <dbReference type="ARBA" id="ARBA00022679"/>
    </source>
</evidence>
<dbReference type="SUPFAM" id="SSF51161">
    <property type="entry name" value="Trimeric LpxA-like enzymes"/>
    <property type="match status" value="1"/>
</dbReference>
<dbReference type="InterPro" id="IPR018357">
    <property type="entry name" value="Hexapep_transf_CS"/>
</dbReference>
<dbReference type="InterPro" id="IPR001451">
    <property type="entry name" value="Hexapep"/>
</dbReference>
<dbReference type="OrthoDB" id="9812571at2"/>
<accession>A0A0R1N754</accession>
<reference evidence="4 5" key="1">
    <citation type="journal article" date="2015" name="Genome Announc.">
        <title>Expanding the biotechnology potential of lactobacilli through comparative genomics of 213 strains and associated genera.</title>
        <authorList>
            <person name="Sun Z."/>
            <person name="Harris H.M."/>
            <person name="McCann A."/>
            <person name="Guo C."/>
            <person name="Argimon S."/>
            <person name="Zhang W."/>
            <person name="Yang X."/>
            <person name="Jeffery I.B."/>
            <person name="Cooney J.C."/>
            <person name="Kagawa T.F."/>
            <person name="Liu W."/>
            <person name="Song Y."/>
            <person name="Salvetti E."/>
            <person name="Wrobel A."/>
            <person name="Rasinkangas P."/>
            <person name="Parkhill J."/>
            <person name="Rea M.C."/>
            <person name="O'Sullivan O."/>
            <person name="Ritari J."/>
            <person name="Douillard F.P."/>
            <person name="Paul Ross R."/>
            <person name="Yang R."/>
            <person name="Briner A.E."/>
            <person name="Felis G.E."/>
            <person name="de Vos W.M."/>
            <person name="Barrangou R."/>
            <person name="Klaenhammer T.R."/>
            <person name="Caufield P.W."/>
            <person name="Cui Y."/>
            <person name="Zhang H."/>
            <person name="O'Toole P.W."/>
        </authorList>
    </citation>
    <scope>NUCLEOTIDE SEQUENCE [LARGE SCALE GENOMIC DNA]</scope>
    <source>
        <strain evidence="4 5">DSM 12744</strain>
    </source>
</reference>
<dbReference type="InterPro" id="IPR011004">
    <property type="entry name" value="Trimer_LpxA-like_sf"/>
</dbReference>
<comment type="caution">
    <text evidence="4">The sequence shown here is derived from an EMBL/GenBank/DDBJ whole genome shotgun (WGS) entry which is preliminary data.</text>
</comment>
<dbReference type="RefSeq" id="WP_083487577.1">
    <property type="nucleotide sequence ID" value="NZ_AZEC01000004.1"/>
</dbReference>
<dbReference type="Pfam" id="PF00132">
    <property type="entry name" value="Hexapep"/>
    <property type="match status" value="1"/>
</dbReference>
<dbReference type="EMBL" id="AZEC01000004">
    <property type="protein sequence ID" value="KRL13306.1"/>
    <property type="molecule type" value="Genomic_DNA"/>
</dbReference>
<gene>
    <name evidence="4" type="ORF">FD09_GL002133</name>
</gene>
<evidence type="ECO:0000313" key="4">
    <source>
        <dbReference type="EMBL" id="KRL13306.1"/>
    </source>
</evidence>
<dbReference type="PATRIC" id="fig|1423792.3.peg.2175"/>
<evidence type="ECO:0000256" key="3">
    <source>
        <dbReference type="ARBA" id="ARBA00022737"/>
    </source>
</evidence>
<dbReference type="InterPro" id="IPR051159">
    <property type="entry name" value="Hexapeptide_acetyltransf"/>
</dbReference>
<dbReference type="STRING" id="1423792.FD09_GL002133"/>
<name>A0A0R1N754_9LACO</name>
<dbReference type="PANTHER" id="PTHR23416:SF23">
    <property type="entry name" value="ACETYLTRANSFERASE C18B11.09C-RELATED"/>
    <property type="match status" value="1"/>
</dbReference>
<organism evidence="4 5">
    <name type="scientific">Schleiferilactobacillus perolens DSM 12744</name>
    <dbReference type="NCBI Taxonomy" id="1423792"/>
    <lineage>
        <taxon>Bacteria</taxon>
        <taxon>Bacillati</taxon>
        <taxon>Bacillota</taxon>
        <taxon>Bacilli</taxon>
        <taxon>Lactobacillales</taxon>
        <taxon>Lactobacillaceae</taxon>
        <taxon>Schleiferilactobacillus</taxon>
    </lineage>
</organism>
<sequence>MADDVLTRALKGEPIQFDDPGFQAVDDLVARNSRILAELNTNYHQHDDVIALLSKMLQTRVSLTNNLLPPLQTDFGGHIFLGEDIFINRNCMFVDLGGIYIGDRVLLGPGVTILTVNHEENPATRRNLHCQAVHIEAGAWLGANVTVLSGVTIGKNAIVGAGSLVTKDVPAETVVIGSPAREVRKIKTE</sequence>